<dbReference type="AlphaFoldDB" id="A0AB39VF54"/>
<name>A0AB39VF54_9FUSO</name>
<dbReference type="KEGG" id="lrug:AB8B22_08930"/>
<dbReference type="RefSeq" id="WP_369710853.1">
    <property type="nucleotide sequence ID" value="NZ_CP165644.1"/>
</dbReference>
<reference evidence="1" key="1">
    <citation type="submission" date="2024-07" db="EMBL/GenBank/DDBJ databases">
        <authorList>
            <person name="Li X.-J."/>
            <person name="Wang X."/>
        </authorList>
    </citation>
    <scope>NUCLEOTIDE SEQUENCE</scope>
    <source>
        <strain evidence="1">HSP-334</strain>
    </source>
</reference>
<proteinExistence type="predicted"/>
<sequence length="148" mass="17589">MEVADKKKQKSFRILMEMITEQHLKNIIYNSKIELYDITNISKNKANGTLELKFVDALDALNKLKEYMLKKYGKNGQVDLDILLNEKIKSEISQYLDIYSKELMKNDKNITEIIDIELKFELEENEWIPKESISNYILKNFLENYKNN</sequence>
<accession>A0AB39VF54</accession>
<gene>
    <name evidence="1" type="ORF">AB8B22_08930</name>
</gene>
<dbReference type="EMBL" id="CP165644">
    <property type="protein sequence ID" value="XDU66521.1"/>
    <property type="molecule type" value="Genomic_DNA"/>
</dbReference>
<evidence type="ECO:0000313" key="1">
    <source>
        <dbReference type="EMBL" id="XDU66521.1"/>
    </source>
</evidence>
<organism evidence="1">
    <name type="scientific">Leptotrichia rugosa</name>
    <dbReference type="NCBI Taxonomy" id="3239302"/>
    <lineage>
        <taxon>Bacteria</taxon>
        <taxon>Fusobacteriati</taxon>
        <taxon>Fusobacteriota</taxon>
        <taxon>Fusobacteriia</taxon>
        <taxon>Fusobacteriales</taxon>
        <taxon>Leptotrichiaceae</taxon>
        <taxon>Leptotrichia</taxon>
    </lineage>
</organism>
<protein>
    <submittedName>
        <fullName evidence="1">Uncharacterized protein</fullName>
    </submittedName>
</protein>